<keyword evidence="4" id="KW-0804">Transcription</keyword>
<dbReference type="InterPro" id="IPR005119">
    <property type="entry name" value="LysR_subst-bd"/>
</dbReference>
<dbReference type="InterPro" id="IPR036388">
    <property type="entry name" value="WH-like_DNA-bd_sf"/>
</dbReference>
<dbReference type="RefSeq" id="WP_055503189.1">
    <property type="nucleotide sequence ID" value="NZ_BBZG01000001.1"/>
</dbReference>
<name>A0A1H7NCK5_9ACTN</name>
<dbReference type="SUPFAM" id="SSF46785">
    <property type="entry name" value="Winged helix' DNA-binding domain"/>
    <property type="match status" value="1"/>
</dbReference>
<dbReference type="PANTHER" id="PTHR30118:SF15">
    <property type="entry name" value="TRANSCRIPTIONAL REGULATORY PROTEIN"/>
    <property type="match status" value="1"/>
</dbReference>
<dbReference type="Pfam" id="PF03466">
    <property type="entry name" value="LysR_substrate"/>
    <property type="match status" value="1"/>
</dbReference>
<dbReference type="InterPro" id="IPR036390">
    <property type="entry name" value="WH_DNA-bd_sf"/>
</dbReference>
<sequence length="306" mass="32674">MRRTQPSLDLLIALDALLEEGSVSAAARRLHLSEPAMSRTLGRIRRAMGDPVLVRSGRQMVPTPRALAVRGEVRALVEAAARVFTPQGALDPATLERSFVILASDSVVTAVAVPLLTEAARSAPGVTFHFIPEGHADVTALRDGAADLEVTVIRGEAPETRVEPLLRDRLVGVVRPGHPLLDGPVTAERLAAAEHLVTSRRGRTRGPLDEALAALGPARRVVGSVPTFGAALPAVRETDLVGMTPELLTRGLVEALGLVTFPLPVELPDLTLSQAWHPRNDADPAHAWLRERVRGVLTRLGSLRDA</sequence>
<dbReference type="Pfam" id="PF00126">
    <property type="entry name" value="HTH_1"/>
    <property type="match status" value="1"/>
</dbReference>
<keyword evidence="2" id="KW-0805">Transcription regulation</keyword>
<dbReference type="OrthoDB" id="8717159at2"/>
<proteinExistence type="inferred from homology"/>
<organism evidence="6 7">
    <name type="scientific">Nonomuraea pusilla</name>
    <dbReference type="NCBI Taxonomy" id="46177"/>
    <lineage>
        <taxon>Bacteria</taxon>
        <taxon>Bacillati</taxon>
        <taxon>Actinomycetota</taxon>
        <taxon>Actinomycetes</taxon>
        <taxon>Streptosporangiales</taxon>
        <taxon>Streptosporangiaceae</taxon>
        <taxon>Nonomuraea</taxon>
    </lineage>
</organism>
<keyword evidence="7" id="KW-1185">Reference proteome</keyword>
<dbReference type="Gene3D" id="1.10.10.10">
    <property type="entry name" value="Winged helix-like DNA-binding domain superfamily/Winged helix DNA-binding domain"/>
    <property type="match status" value="1"/>
</dbReference>
<reference evidence="6 7" key="1">
    <citation type="submission" date="2016-10" db="EMBL/GenBank/DDBJ databases">
        <authorList>
            <person name="de Groot N.N."/>
        </authorList>
    </citation>
    <scope>NUCLEOTIDE SEQUENCE [LARGE SCALE GENOMIC DNA]</scope>
    <source>
        <strain evidence="6 7">DSM 43357</strain>
    </source>
</reference>
<gene>
    <name evidence="6" type="ORF">SAMN05660976_01992</name>
</gene>
<accession>A0A1H7NCK5</accession>
<evidence type="ECO:0000313" key="7">
    <source>
        <dbReference type="Proteomes" id="UP000198953"/>
    </source>
</evidence>
<protein>
    <submittedName>
        <fullName evidence="6">DNA-binding transcriptional regulator, LysR family</fullName>
    </submittedName>
</protein>
<comment type="similarity">
    <text evidence="1">Belongs to the LysR transcriptional regulatory family.</text>
</comment>
<dbReference type="Gene3D" id="3.40.190.10">
    <property type="entry name" value="Periplasmic binding protein-like II"/>
    <property type="match status" value="2"/>
</dbReference>
<evidence type="ECO:0000256" key="3">
    <source>
        <dbReference type="ARBA" id="ARBA00023125"/>
    </source>
</evidence>
<dbReference type="GO" id="GO:0003700">
    <property type="term" value="F:DNA-binding transcription factor activity"/>
    <property type="evidence" value="ECO:0007669"/>
    <property type="project" value="InterPro"/>
</dbReference>
<keyword evidence="3 6" id="KW-0238">DNA-binding</keyword>
<evidence type="ECO:0000256" key="4">
    <source>
        <dbReference type="ARBA" id="ARBA00023163"/>
    </source>
</evidence>
<evidence type="ECO:0000259" key="5">
    <source>
        <dbReference type="PROSITE" id="PS50931"/>
    </source>
</evidence>
<evidence type="ECO:0000256" key="2">
    <source>
        <dbReference type="ARBA" id="ARBA00023015"/>
    </source>
</evidence>
<dbReference type="PANTHER" id="PTHR30118">
    <property type="entry name" value="HTH-TYPE TRANSCRIPTIONAL REGULATOR LEUO-RELATED"/>
    <property type="match status" value="1"/>
</dbReference>
<dbReference type="Proteomes" id="UP000198953">
    <property type="component" value="Unassembled WGS sequence"/>
</dbReference>
<dbReference type="InterPro" id="IPR050389">
    <property type="entry name" value="LysR-type_TF"/>
</dbReference>
<evidence type="ECO:0000313" key="6">
    <source>
        <dbReference type="EMBL" id="SEL21312.1"/>
    </source>
</evidence>
<dbReference type="GO" id="GO:0003677">
    <property type="term" value="F:DNA binding"/>
    <property type="evidence" value="ECO:0007669"/>
    <property type="project" value="UniProtKB-KW"/>
</dbReference>
<evidence type="ECO:0000256" key="1">
    <source>
        <dbReference type="ARBA" id="ARBA00009437"/>
    </source>
</evidence>
<dbReference type="PROSITE" id="PS50931">
    <property type="entry name" value="HTH_LYSR"/>
    <property type="match status" value="1"/>
</dbReference>
<dbReference type="EMBL" id="FOBF01000004">
    <property type="protein sequence ID" value="SEL21312.1"/>
    <property type="molecule type" value="Genomic_DNA"/>
</dbReference>
<dbReference type="SUPFAM" id="SSF53850">
    <property type="entry name" value="Periplasmic binding protein-like II"/>
    <property type="match status" value="1"/>
</dbReference>
<feature type="domain" description="HTH lysR-type" evidence="5">
    <location>
        <begin position="6"/>
        <end position="63"/>
    </location>
</feature>
<dbReference type="AlphaFoldDB" id="A0A1H7NCK5"/>
<dbReference type="CDD" id="cd08460">
    <property type="entry name" value="PBP2_DntR_like_1"/>
    <property type="match status" value="1"/>
</dbReference>
<dbReference type="InterPro" id="IPR000847">
    <property type="entry name" value="LysR_HTH_N"/>
</dbReference>